<dbReference type="Proteomes" id="UP000887565">
    <property type="component" value="Unplaced"/>
</dbReference>
<keyword evidence="1" id="KW-1185">Reference proteome</keyword>
<sequence>METSNLPHFEDDQTYFVTGNCRQAEILQDDDSSLSVCKMGENLLDGLLNDSSNSSSSLSTRSPVSSDRRIIFENRRFNMTNLEKCFPKILSASTKSDSPPSLNDFDRLLKNTMHLMNDFSRQYVGVDLGDKSSPSESSDVVDNQKSSSEILNFVEEILKTEENKRSYSATGDIHVTNSNIRESNSRNMEAMADVDFKFDSDTQRLEPISVRFYT</sequence>
<dbReference type="WBParaSite" id="nRc.2.0.1.t43735-RA">
    <property type="protein sequence ID" value="nRc.2.0.1.t43735-RA"/>
    <property type="gene ID" value="nRc.2.0.1.g43735"/>
</dbReference>
<evidence type="ECO:0000313" key="1">
    <source>
        <dbReference type="Proteomes" id="UP000887565"/>
    </source>
</evidence>
<organism evidence="1 2">
    <name type="scientific">Romanomermis culicivorax</name>
    <name type="common">Nematode worm</name>
    <dbReference type="NCBI Taxonomy" id="13658"/>
    <lineage>
        <taxon>Eukaryota</taxon>
        <taxon>Metazoa</taxon>
        <taxon>Ecdysozoa</taxon>
        <taxon>Nematoda</taxon>
        <taxon>Enoplea</taxon>
        <taxon>Dorylaimia</taxon>
        <taxon>Mermithida</taxon>
        <taxon>Mermithoidea</taxon>
        <taxon>Mermithidae</taxon>
        <taxon>Romanomermis</taxon>
    </lineage>
</organism>
<proteinExistence type="predicted"/>
<accession>A0A915KZW5</accession>
<name>A0A915KZW5_ROMCU</name>
<evidence type="ECO:0000313" key="2">
    <source>
        <dbReference type="WBParaSite" id="nRc.2.0.1.t43735-RA"/>
    </source>
</evidence>
<dbReference type="AlphaFoldDB" id="A0A915KZW5"/>
<protein>
    <submittedName>
        <fullName evidence="2">Uncharacterized protein</fullName>
    </submittedName>
</protein>
<reference evidence="2" key="1">
    <citation type="submission" date="2022-11" db="UniProtKB">
        <authorList>
            <consortium name="WormBaseParasite"/>
        </authorList>
    </citation>
    <scope>IDENTIFICATION</scope>
</reference>